<evidence type="ECO:0008006" key="4">
    <source>
        <dbReference type="Google" id="ProtNLM"/>
    </source>
</evidence>
<name>A0ABD2JJ66_9BILA</name>
<comment type="caution">
    <text evidence="2">The sequence shown here is derived from an EMBL/GenBank/DDBJ whole genome shotgun (WGS) entry which is preliminary data.</text>
</comment>
<proteinExistence type="predicted"/>
<dbReference type="Proteomes" id="UP001620626">
    <property type="component" value="Unassembled WGS sequence"/>
</dbReference>
<organism evidence="2 3">
    <name type="scientific">Heterodera trifolii</name>
    <dbReference type="NCBI Taxonomy" id="157864"/>
    <lineage>
        <taxon>Eukaryota</taxon>
        <taxon>Metazoa</taxon>
        <taxon>Ecdysozoa</taxon>
        <taxon>Nematoda</taxon>
        <taxon>Chromadorea</taxon>
        <taxon>Rhabditida</taxon>
        <taxon>Tylenchina</taxon>
        <taxon>Tylenchomorpha</taxon>
        <taxon>Tylenchoidea</taxon>
        <taxon>Heteroderidae</taxon>
        <taxon>Heteroderinae</taxon>
        <taxon>Heterodera</taxon>
    </lineage>
</organism>
<dbReference type="InterPro" id="IPR011333">
    <property type="entry name" value="SKP1/BTB/POZ_sf"/>
</dbReference>
<evidence type="ECO:0000313" key="2">
    <source>
        <dbReference type="EMBL" id="KAL3090645.1"/>
    </source>
</evidence>
<accession>A0ABD2JJ66</accession>
<dbReference type="Gene3D" id="3.30.710.10">
    <property type="entry name" value="Potassium Channel Kv1.1, Chain A"/>
    <property type="match status" value="1"/>
</dbReference>
<reference evidence="2 3" key="1">
    <citation type="submission" date="2024-10" db="EMBL/GenBank/DDBJ databases">
        <authorList>
            <person name="Kim D."/>
        </authorList>
    </citation>
    <scope>NUCLEOTIDE SEQUENCE [LARGE SCALE GENOMIC DNA]</scope>
    <source>
        <strain evidence="2">BH-2024</strain>
    </source>
</reference>
<feature type="compositionally biased region" description="Basic residues" evidence="1">
    <location>
        <begin position="381"/>
        <end position="394"/>
    </location>
</feature>
<feature type="region of interest" description="Disordered" evidence="1">
    <location>
        <begin position="377"/>
        <end position="413"/>
    </location>
</feature>
<dbReference type="AlphaFoldDB" id="A0ABD2JJ66"/>
<dbReference type="EMBL" id="JBICBT010000958">
    <property type="protein sequence ID" value="KAL3090645.1"/>
    <property type="molecule type" value="Genomic_DNA"/>
</dbReference>
<keyword evidence="3" id="KW-1185">Reference proteome</keyword>
<evidence type="ECO:0000313" key="3">
    <source>
        <dbReference type="Proteomes" id="UP001620626"/>
    </source>
</evidence>
<evidence type="ECO:0000256" key="1">
    <source>
        <dbReference type="SAM" id="MobiDB-lite"/>
    </source>
</evidence>
<protein>
    <recommendedName>
        <fullName evidence="4">BTB domain-containing protein</fullName>
    </recommendedName>
</protein>
<gene>
    <name evidence="2" type="ORF">niasHT_023490</name>
</gene>
<sequence>MSSAKTQSDSTKKITKRKKIPSKYLDQLKFELDVPAAECITSNVQKTVICGFFKWTFSFINLQKEHEYIKKKLKSRQNVRRKYARKKEKKRAAKLRKPRQGFLLSAECEPDSVNTEGNPKLAVSRWKLNAMIVPNWKESHLEERRGKRRRVKETDRGWLFTNKVSWHGIKHFSPLAFRLQKNVLVIKLRVLRISSLNPTAFGPDLAEGPFKICLNIGNEEIYAERTFLEFHSTILPALINGGKGTSKQNPIRLENRFKPSLVKLAFRVVGLKSAFYVSNIPELLDFATTYGFHSLLQMVEQRLVTKTCAKLQIGTKLDLAYKHHMNGLIVAVAKRINKPTEIEHHIKMKNVPAQFKTMLRRKMEAIRARVFEIGAKSKEKRERKKEKREKRKSKKDAGNAEVKNGLKKLKLSD</sequence>